<keyword evidence="2" id="KW-0812">Transmembrane</keyword>
<gene>
    <name evidence="3" type="ORF">HNR23_000699</name>
</gene>
<evidence type="ECO:0000313" key="4">
    <source>
        <dbReference type="Proteomes" id="UP000546642"/>
    </source>
</evidence>
<comment type="caution">
    <text evidence="3">The sequence shown here is derived from an EMBL/GenBank/DDBJ whole genome shotgun (WGS) entry which is preliminary data.</text>
</comment>
<dbReference type="RefSeq" id="WP_184073407.1">
    <property type="nucleotide sequence ID" value="NZ_JACHDS010000001.1"/>
</dbReference>
<sequence length="471" mass="49833">MMIGSRSRGALTRSDRGAGFVEYAGVVLTIGVIVVALLATGFTQSSNQIVASIKDSVCEAFNFVGLESECNNRQRLADEEYEPDKCLVSKNTDIGGGSISVLFVDVGQDYAFIKEEFSDGTTKITLVDGDMVGVSTGAGVSVDLGGSSKIGAEVDVGAGMTLENGSSWVFDSPAEAKAMEDELAKFQKVDALSKNTVGQIPLIGGWAREQTNNLIGPDIPDPDITRTTLGTEAGVDGYLGLKFGSKKPDRGGQDGDKDNGWGLNPNLGLDGAIQVQAAMGEERNRKTGETTTIYEIGGSASIAADGQVKKGTAGIDRTGAIKITEDEKGNITKLELTQVKDDGVGMAPVITTTEIDVESAEEGEMVKEWMGMFADDNVIPLTWDAADPTELSENPTPFEEWVFENGKTTRASYDGEDNTHKVGAEVKLGLKFGFGGTWGGTSQDISEAEYLGAPNNGSREYVPYEACSKDD</sequence>
<evidence type="ECO:0000256" key="1">
    <source>
        <dbReference type="SAM" id="MobiDB-lite"/>
    </source>
</evidence>
<evidence type="ECO:0000313" key="3">
    <source>
        <dbReference type="EMBL" id="MBB6170639.1"/>
    </source>
</evidence>
<dbReference type="EMBL" id="JACHDS010000001">
    <property type="protein sequence ID" value="MBB6170639.1"/>
    <property type="molecule type" value="Genomic_DNA"/>
</dbReference>
<feature type="region of interest" description="Disordered" evidence="1">
    <location>
        <begin position="451"/>
        <end position="471"/>
    </location>
</feature>
<dbReference type="AlphaFoldDB" id="A0A7W9YEK1"/>
<evidence type="ECO:0000256" key="2">
    <source>
        <dbReference type="SAM" id="Phobius"/>
    </source>
</evidence>
<reference evidence="3 4" key="1">
    <citation type="submission" date="2020-08" db="EMBL/GenBank/DDBJ databases">
        <title>Sequencing the genomes of 1000 actinobacteria strains.</title>
        <authorList>
            <person name="Klenk H.-P."/>
        </authorList>
    </citation>
    <scope>NUCLEOTIDE SEQUENCE [LARGE SCALE GENOMIC DNA]</scope>
    <source>
        <strain evidence="3 4">DSM 46659</strain>
    </source>
</reference>
<proteinExistence type="predicted"/>
<feature type="region of interest" description="Disordered" evidence="1">
    <location>
        <begin position="242"/>
        <end position="265"/>
    </location>
</feature>
<feature type="transmembrane region" description="Helical" evidence="2">
    <location>
        <begin position="20"/>
        <end position="42"/>
    </location>
</feature>
<feature type="compositionally biased region" description="Basic and acidic residues" evidence="1">
    <location>
        <begin position="246"/>
        <end position="259"/>
    </location>
</feature>
<keyword evidence="2" id="KW-1133">Transmembrane helix</keyword>
<keyword evidence="2" id="KW-0472">Membrane</keyword>
<keyword evidence="4" id="KW-1185">Reference proteome</keyword>
<name>A0A7W9YEK1_9ACTN</name>
<protein>
    <submittedName>
        <fullName evidence="3">Uncharacterized protein</fullName>
    </submittedName>
</protein>
<dbReference type="Proteomes" id="UP000546642">
    <property type="component" value="Unassembled WGS sequence"/>
</dbReference>
<organism evidence="3 4">
    <name type="scientific">Nocardiopsis mwathae</name>
    <dbReference type="NCBI Taxonomy" id="1472723"/>
    <lineage>
        <taxon>Bacteria</taxon>
        <taxon>Bacillati</taxon>
        <taxon>Actinomycetota</taxon>
        <taxon>Actinomycetes</taxon>
        <taxon>Streptosporangiales</taxon>
        <taxon>Nocardiopsidaceae</taxon>
        <taxon>Nocardiopsis</taxon>
    </lineage>
</organism>
<accession>A0A7W9YEK1</accession>